<gene>
    <name evidence="2" type="ORF">CEXT_342131</name>
</gene>
<accession>A0AAV4TLZ8</accession>
<dbReference type="AlphaFoldDB" id="A0AAV4TLZ8"/>
<dbReference type="EMBL" id="BPLR01011432">
    <property type="protein sequence ID" value="GIY46521.1"/>
    <property type="molecule type" value="Genomic_DNA"/>
</dbReference>
<feature type="region of interest" description="Disordered" evidence="1">
    <location>
        <begin position="29"/>
        <end position="66"/>
    </location>
</feature>
<organism evidence="2 3">
    <name type="scientific">Caerostris extrusa</name>
    <name type="common">Bark spider</name>
    <name type="synonym">Caerostris bankana</name>
    <dbReference type="NCBI Taxonomy" id="172846"/>
    <lineage>
        <taxon>Eukaryota</taxon>
        <taxon>Metazoa</taxon>
        <taxon>Ecdysozoa</taxon>
        <taxon>Arthropoda</taxon>
        <taxon>Chelicerata</taxon>
        <taxon>Arachnida</taxon>
        <taxon>Araneae</taxon>
        <taxon>Araneomorphae</taxon>
        <taxon>Entelegynae</taxon>
        <taxon>Araneoidea</taxon>
        <taxon>Araneidae</taxon>
        <taxon>Caerostris</taxon>
    </lineage>
</organism>
<keyword evidence="3" id="KW-1185">Reference proteome</keyword>
<reference evidence="2 3" key="1">
    <citation type="submission" date="2021-06" db="EMBL/GenBank/DDBJ databases">
        <title>Caerostris extrusa draft genome.</title>
        <authorList>
            <person name="Kono N."/>
            <person name="Arakawa K."/>
        </authorList>
    </citation>
    <scope>NUCLEOTIDE SEQUENCE [LARGE SCALE GENOMIC DNA]</scope>
</reference>
<evidence type="ECO:0000313" key="2">
    <source>
        <dbReference type="EMBL" id="GIY46521.1"/>
    </source>
</evidence>
<comment type="caution">
    <text evidence="2">The sequence shown here is derived from an EMBL/GenBank/DDBJ whole genome shotgun (WGS) entry which is preliminary data.</text>
</comment>
<evidence type="ECO:0000256" key="1">
    <source>
        <dbReference type="SAM" id="MobiDB-lite"/>
    </source>
</evidence>
<dbReference type="Proteomes" id="UP001054945">
    <property type="component" value="Unassembled WGS sequence"/>
</dbReference>
<name>A0AAV4TLZ8_CAEEX</name>
<evidence type="ECO:0000313" key="3">
    <source>
        <dbReference type="Proteomes" id="UP001054945"/>
    </source>
</evidence>
<proteinExistence type="predicted"/>
<protein>
    <submittedName>
        <fullName evidence="2">Uncharacterized protein</fullName>
    </submittedName>
</protein>
<sequence length="98" mass="10717">MRQPITNLRQKKEECSICVCDKSPILTAPSSKVPAPGPQLKGRRSGHWSTPVGINPPHQTRGNSLGVKRKATISPFGEKFRFPFSPPLHTSVCLKSIA</sequence>